<keyword evidence="11 13" id="KW-0472">Membrane</keyword>
<keyword evidence="8 12" id="KW-0812">Transmembrane</keyword>
<comment type="caution">
    <text evidence="14">The sequence shown here is derived from an EMBL/GenBank/DDBJ whole genome shotgun (WGS) entry which is preliminary data.</text>
</comment>
<dbReference type="Pfam" id="PF02472">
    <property type="entry name" value="ExbD"/>
    <property type="match status" value="1"/>
</dbReference>
<evidence type="ECO:0000256" key="12">
    <source>
        <dbReference type="RuleBase" id="RU003879"/>
    </source>
</evidence>
<feature type="transmembrane region" description="Helical" evidence="13">
    <location>
        <begin position="28"/>
        <end position="49"/>
    </location>
</feature>
<comment type="similarity">
    <text evidence="3 12">Belongs to the ExbD/TolR family.</text>
</comment>
<dbReference type="Gene3D" id="3.30.420.270">
    <property type="match status" value="1"/>
</dbReference>
<evidence type="ECO:0000256" key="8">
    <source>
        <dbReference type="ARBA" id="ARBA00022692"/>
    </source>
</evidence>
<protein>
    <submittedName>
        <fullName evidence="14">Biopolymer transporter ExbD</fullName>
    </submittedName>
</protein>
<keyword evidence="6" id="KW-1003">Cell membrane</keyword>
<dbReference type="AlphaFoldDB" id="A0A371JY66"/>
<keyword evidence="9 12" id="KW-0653">Protein transport</keyword>
<evidence type="ECO:0000256" key="11">
    <source>
        <dbReference type="ARBA" id="ARBA00023136"/>
    </source>
</evidence>
<comment type="function">
    <text evidence="1">Involved in the TonB-dependent energy-dependent transport of various receptor-bound substrates.</text>
</comment>
<evidence type="ECO:0000313" key="14">
    <source>
        <dbReference type="EMBL" id="RDZ26570.1"/>
    </source>
</evidence>
<dbReference type="GO" id="GO:0005886">
    <property type="term" value="C:plasma membrane"/>
    <property type="evidence" value="ECO:0007669"/>
    <property type="project" value="UniProtKB-SubCell"/>
</dbReference>
<dbReference type="Proteomes" id="UP000264492">
    <property type="component" value="Unassembled WGS sequence"/>
</dbReference>
<keyword evidence="15" id="KW-1185">Reference proteome</keyword>
<keyword evidence="10 13" id="KW-1133">Transmembrane helix</keyword>
<keyword evidence="7" id="KW-0997">Cell inner membrane</keyword>
<reference evidence="14 15" key="1">
    <citation type="submission" date="2018-08" db="EMBL/GenBank/DDBJ databases">
        <title>Lysobacter sp. zong2l5, whole genome shotgun sequence.</title>
        <authorList>
            <person name="Zhang X."/>
            <person name="Feng G."/>
            <person name="Zhu H."/>
        </authorList>
    </citation>
    <scope>NUCLEOTIDE SEQUENCE [LARGE SCALE GENOMIC DNA]</scope>
    <source>
        <strain evidence="15">zong2l5</strain>
    </source>
</reference>
<dbReference type="OrthoDB" id="9798629at2"/>
<dbReference type="RefSeq" id="WP_115860728.1">
    <property type="nucleotide sequence ID" value="NZ_QTSU01000003.1"/>
</dbReference>
<evidence type="ECO:0000256" key="7">
    <source>
        <dbReference type="ARBA" id="ARBA00022519"/>
    </source>
</evidence>
<dbReference type="PANTHER" id="PTHR30558">
    <property type="entry name" value="EXBD MEMBRANE COMPONENT OF PMF-DRIVEN MACROMOLECULE IMPORT SYSTEM"/>
    <property type="match status" value="1"/>
</dbReference>
<sequence>MAVSAYFESSRRNAGPVAEMNITPLVDVMLVLLVIFMVAAPAMTGTLNLKLPGPSKAEPQPAPRSQLSVQMDGSYVLDGRAIAAGSLQDALDTLAGDAPRTVLQIDSNADADYQGFARAVAAAQESGLKNIALQ</sequence>
<organism evidence="14 15">
    <name type="scientific">Lysobacter silvisoli</name>
    <dbReference type="NCBI Taxonomy" id="2293254"/>
    <lineage>
        <taxon>Bacteria</taxon>
        <taxon>Pseudomonadati</taxon>
        <taxon>Pseudomonadota</taxon>
        <taxon>Gammaproteobacteria</taxon>
        <taxon>Lysobacterales</taxon>
        <taxon>Lysobacteraceae</taxon>
        <taxon>Lysobacter</taxon>
    </lineage>
</organism>
<evidence type="ECO:0000256" key="1">
    <source>
        <dbReference type="ARBA" id="ARBA00003540"/>
    </source>
</evidence>
<dbReference type="InterPro" id="IPR003400">
    <property type="entry name" value="ExbD"/>
</dbReference>
<evidence type="ECO:0000256" key="4">
    <source>
        <dbReference type="ARBA" id="ARBA00011471"/>
    </source>
</evidence>
<evidence type="ECO:0000256" key="2">
    <source>
        <dbReference type="ARBA" id="ARBA00004249"/>
    </source>
</evidence>
<proteinExistence type="inferred from homology"/>
<comment type="subcellular location">
    <subcellularLocation>
        <location evidence="2">Cell inner membrane</location>
        <topology evidence="2">Single-pass type II membrane protein</topology>
    </subcellularLocation>
    <subcellularLocation>
        <location evidence="12">Cell membrane</location>
        <topology evidence="12">Single-pass type II membrane protein</topology>
    </subcellularLocation>
</comment>
<dbReference type="GO" id="GO:0015031">
    <property type="term" value="P:protein transport"/>
    <property type="evidence" value="ECO:0007669"/>
    <property type="project" value="UniProtKB-KW"/>
</dbReference>
<comment type="subunit">
    <text evidence="4">The accessory proteins ExbB and ExbD seem to form a complex with TonB.</text>
</comment>
<accession>A0A371JY66</accession>
<gene>
    <name evidence="14" type="ORF">DX914_16420</name>
</gene>
<dbReference type="GO" id="GO:0022857">
    <property type="term" value="F:transmembrane transporter activity"/>
    <property type="evidence" value="ECO:0007669"/>
    <property type="project" value="InterPro"/>
</dbReference>
<evidence type="ECO:0000313" key="15">
    <source>
        <dbReference type="Proteomes" id="UP000264492"/>
    </source>
</evidence>
<dbReference type="EMBL" id="QTSU01000003">
    <property type="protein sequence ID" value="RDZ26570.1"/>
    <property type="molecule type" value="Genomic_DNA"/>
</dbReference>
<evidence type="ECO:0000256" key="6">
    <source>
        <dbReference type="ARBA" id="ARBA00022475"/>
    </source>
</evidence>
<name>A0A371JY66_9GAMM</name>
<evidence type="ECO:0000256" key="9">
    <source>
        <dbReference type="ARBA" id="ARBA00022927"/>
    </source>
</evidence>
<keyword evidence="5 12" id="KW-0813">Transport</keyword>
<evidence type="ECO:0000256" key="13">
    <source>
        <dbReference type="SAM" id="Phobius"/>
    </source>
</evidence>
<evidence type="ECO:0000256" key="10">
    <source>
        <dbReference type="ARBA" id="ARBA00022989"/>
    </source>
</evidence>
<evidence type="ECO:0000256" key="3">
    <source>
        <dbReference type="ARBA" id="ARBA00005811"/>
    </source>
</evidence>
<evidence type="ECO:0000256" key="5">
    <source>
        <dbReference type="ARBA" id="ARBA00022448"/>
    </source>
</evidence>
<dbReference type="PANTHER" id="PTHR30558:SF12">
    <property type="entry name" value="BIOPOLYMER TRANSPORT PROTEIN EXBD"/>
    <property type="match status" value="1"/>
</dbReference>